<comment type="similarity">
    <text evidence="2 16">Belongs to the cation transport ATPase (P-type) (TC 3.A.3) family. Type IB subfamily.</text>
</comment>
<dbReference type="Gene3D" id="3.40.1110.10">
    <property type="entry name" value="Calcium-transporting ATPase, cytoplasmic domain N"/>
    <property type="match status" value="2"/>
</dbReference>
<feature type="transmembrane region" description="Helical" evidence="16">
    <location>
        <begin position="575"/>
        <end position="594"/>
    </location>
</feature>
<dbReference type="InterPro" id="IPR023298">
    <property type="entry name" value="ATPase_P-typ_TM_dom_sf"/>
</dbReference>
<evidence type="ECO:0000256" key="10">
    <source>
        <dbReference type="ARBA" id="ARBA00022967"/>
    </source>
</evidence>
<dbReference type="SFLD" id="SFLDS00003">
    <property type="entry name" value="Haloacid_Dehalogenase"/>
    <property type="match status" value="1"/>
</dbReference>
<keyword evidence="11 16" id="KW-1133">Transmembrane helix</keyword>
<dbReference type="GO" id="GO:0005524">
    <property type="term" value="F:ATP binding"/>
    <property type="evidence" value="ECO:0007669"/>
    <property type="project" value="UniProtKB-UniRule"/>
</dbReference>
<evidence type="ECO:0000256" key="7">
    <source>
        <dbReference type="ARBA" id="ARBA00022741"/>
    </source>
</evidence>
<evidence type="ECO:0000256" key="8">
    <source>
        <dbReference type="ARBA" id="ARBA00022796"/>
    </source>
</evidence>
<dbReference type="InterPro" id="IPR023214">
    <property type="entry name" value="HAD_sf"/>
</dbReference>
<evidence type="ECO:0000256" key="3">
    <source>
        <dbReference type="ARBA" id="ARBA00022475"/>
    </source>
</evidence>
<keyword evidence="8" id="KW-0406">Ion transport</keyword>
<dbReference type="InterPro" id="IPR044492">
    <property type="entry name" value="P_typ_ATPase_HD_dom"/>
</dbReference>
<evidence type="ECO:0000256" key="16">
    <source>
        <dbReference type="RuleBase" id="RU362081"/>
    </source>
</evidence>
<dbReference type="EMBL" id="FQZP01000005">
    <property type="protein sequence ID" value="SHI61517.1"/>
    <property type="molecule type" value="Genomic_DNA"/>
</dbReference>
<keyword evidence="12" id="KW-0186">Copper</keyword>
<dbReference type="PANTHER" id="PTHR48085:SF5">
    <property type="entry name" value="CADMIUM_ZINC-TRANSPORTING ATPASE HMA4-RELATED"/>
    <property type="match status" value="1"/>
</dbReference>
<dbReference type="FunFam" id="2.70.150.10:FF:000020">
    <property type="entry name" value="Copper-exporting P-type ATPase A"/>
    <property type="match status" value="1"/>
</dbReference>
<comment type="catalytic activity">
    <reaction evidence="15">
        <text>Cd(2+)(in) + ATP + H2O = Cd(2+)(out) + ADP + phosphate + H(+)</text>
        <dbReference type="Rhea" id="RHEA:12132"/>
        <dbReference type="ChEBI" id="CHEBI:15377"/>
        <dbReference type="ChEBI" id="CHEBI:15378"/>
        <dbReference type="ChEBI" id="CHEBI:30616"/>
        <dbReference type="ChEBI" id="CHEBI:43474"/>
        <dbReference type="ChEBI" id="CHEBI:48775"/>
        <dbReference type="ChEBI" id="CHEBI:456216"/>
        <dbReference type="EC" id="7.2.2.21"/>
    </reaction>
</comment>
<evidence type="ECO:0000256" key="9">
    <source>
        <dbReference type="ARBA" id="ARBA00022840"/>
    </source>
</evidence>
<dbReference type="NCBIfam" id="TIGR01525">
    <property type="entry name" value="ATPase-IB_hvy"/>
    <property type="match status" value="1"/>
</dbReference>
<dbReference type="PANTHER" id="PTHR48085">
    <property type="entry name" value="CADMIUM/ZINC-TRANSPORTING ATPASE HMA2-RELATED"/>
    <property type="match status" value="1"/>
</dbReference>
<dbReference type="GO" id="GO:0016887">
    <property type="term" value="F:ATP hydrolysis activity"/>
    <property type="evidence" value="ECO:0007669"/>
    <property type="project" value="InterPro"/>
</dbReference>
<dbReference type="Gene3D" id="3.40.50.1000">
    <property type="entry name" value="HAD superfamily/HAD-like"/>
    <property type="match status" value="1"/>
</dbReference>
<dbReference type="GO" id="GO:0006825">
    <property type="term" value="P:copper ion transport"/>
    <property type="evidence" value="ECO:0007669"/>
    <property type="project" value="UniProtKB-KW"/>
</dbReference>
<keyword evidence="13 16" id="KW-0472">Membrane</keyword>
<evidence type="ECO:0000256" key="4">
    <source>
        <dbReference type="ARBA" id="ARBA00022539"/>
    </source>
</evidence>
<keyword evidence="19" id="KW-1185">Reference proteome</keyword>
<dbReference type="InterPro" id="IPR018303">
    <property type="entry name" value="ATPase_P-typ_P_site"/>
</dbReference>
<feature type="domain" description="P-type ATPase A" evidence="17">
    <location>
        <begin position="123"/>
        <end position="223"/>
    </location>
</feature>
<dbReference type="PRINTS" id="PR00119">
    <property type="entry name" value="CATATPASE"/>
</dbReference>
<dbReference type="RefSeq" id="WP_243133170.1">
    <property type="nucleotide sequence ID" value="NZ_FQZP01000005.1"/>
</dbReference>
<dbReference type="InterPro" id="IPR027256">
    <property type="entry name" value="P-typ_ATPase_IB"/>
</dbReference>
<evidence type="ECO:0000256" key="2">
    <source>
        <dbReference type="ARBA" id="ARBA00006024"/>
    </source>
</evidence>
<evidence type="ECO:0000256" key="6">
    <source>
        <dbReference type="ARBA" id="ARBA00022723"/>
    </source>
</evidence>
<reference evidence="18 19" key="1">
    <citation type="submission" date="2016-11" db="EMBL/GenBank/DDBJ databases">
        <authorList>
            <person name="Varghese N."/>
            <person name="Submissions S."/>
        </authorList>
    </citation>
    <scope>NUCLEOTIDE SEQUENCE [LARGE SCALE GENOMIC DNA]</scope>
    <source>
        <strain evidence="18 19">DSM 19027</strain>
    </source>
</reference>
<comment type="subcellular location">
    <subcellularLocation>
        <location evidence="1">Cell membrane</location>
        <topology evidence="1">Multi-pass membrane protein</topology>
    </subcellularLocation>
</comment>
<feature type="transmembrane region" description="Helical" evidence="16">
    <location>
        <begin position="239"/>
        <end position="257"/>
    </location>
</feature>
<dbReference type="SFLD" id="SFLDF00027">
    <property type="entry name" value="p-type_atpase"/>
    <property type="match status" value="1"/>
</dbReference>
<gene>
    <name evidence="18" type="ORF">SAMN05444373_100552</name>
</gene>
<dbReference type="Pfam" id="PF00122">
    <property type="entry name" value="E1-E2_ATPase"/>
    <property type="match status" value="1"/>
</dbReference>
<keyword evidence="9 16" id="KW-0067">ATP-binding</keyword>
<dbReference type="GO" id="GO:0046872">
    <property type="term" value="F:metal ion binding"/>
    <property type="evidence" value="ECO:0007669"/>
    <property type="project" value="UniProtKB-KW"/>
</dbReference>
<dbReference type="Pfam" id="PF00702">
    <property type="entry name" value="Hydrolase"/>
    <property type="match status" value="1"/>
</dbReference>
<dbReference type="InterPro" id="IPR036412">
    <property type="entry name" value="HAD-like_sf"/>
</dbReference>
<sequence>MIEFKGVLPVLRLTKGRIVLISGVIIAISLILKELVGYKTVTIAFMLAAACVAGAPVLRKAIGAIRYGIVGIDALVSIAVIGAIIIGEYWEAAAVTFLFMLGDYLESRTIEKTRSSIKALLDLAPDRARVKRNGVETEVSPEEVERGDLVVVRPGEKISVDGIVVEGSAHVNQAAITGESIPVSLGVGDTTFSGTIIESGYLVIRADRVGEDTTFARILQMVEEAQDRKAKTQKFLEKFSRWYTPAIILLSVIVYILSGNVVLALTLLVIACPGALVISTPVSIVAGIGNGAKRGILVKSGEVMEKLGTVRVMAFDKTGTLTVGKPSVTRIRAFGMSDDQLLRIAAIGESYSEHPLGKAIVDKATEKLGPIHEAPEQTEILAGMGLKFRLNGVNYYIGNRKLLQDCGISIETHEQDIAAEEEMGRTVVIVGANGVVCGIISIADRIREDARALIPRLKALGIKRTVMLTGDNRRAARAIAKEIGLDEYYSDLLPGDKVSILEQLRNRYGRIAMVGDGVNDAPALASADLGIAIGGAGTDVAMETADVVLMAPKLSMLTYAVGLSRATVRNMMQNIAFALLVAALLLAGVLFQAVNLSFGMLVHEASVLLVIINAARLLGYGRKVTAGPGRL</sequence>
<evidence type="ECO:0000256" key="13">
    <source>
        <dbReference type="ARBA" id="ARBA00023136"/>
    </source>
</evidence>
<feature type="transmembrane region" description="Helical" evidence="16">
    <location>
        <begin position="12"/>
        <end position="32"/>
    </location>
</feature>
<keyword evidence="7 16" id="KW-0547">Nucleotide-binding</keyword>
<dbReference type="GO" id="GO:0005886">
    <property type="term" value="C:plasma membrane"/>
    <property type="evidence" value="ECO:0007669"/>
    <property type="project" value="UniProtKB-SubCell"/>
</dbReference>
<dbReference type="Gene3D" id="2.70.150.10">
    <property type="entry name" value="Calcium-transporting ATPase, cytoplasmic transduction domain A"/>
    <property type="match status" value="1"/>
</dbReference>
<dbReference type="CDD" id="cd02079">
    <property type="entry name" value="P-type_ATPase_HM"/>
    <property type="match status" value="1"/>
</dbReference>
<feature type="transmembrane region" description="Helical" evidence="16">
    <location>
        <begin position="38"/>
        <end position="58"/>
    </location>
</feature>
<accession>A0A1M6CKJ0</accession>
<dbReference type="AlphaFoldDB" id="A0A1M6CKJ0"/>
<evidence type="ECO:0000313" key="18">
    <source>
        <dbReference type="EMBL" id="SHI61517.1"/>
    </source>
</evidence>
<dbReference type="InterPro" id="IPR023299">
    <property type="entry name" value="ATPase_P-typ_cyto_dom_N"/>
</dbReference>
<dbReference type="InterPro" id="IPR059000">
    <property type="entry name" value="ATPase_P-type_domA"/>
</dbReference>
<dbReference type="SUPFAM" id="SSF81665">
    <property type="entry name" value="Calcium ATPase, transmembrane domain M"/>
    <property type="match status" value="1"/>
</dbReference>
<dbReference type="EC" id="7.2.2.21" evidence="14"/>
<evidence type="ECO:0000256" key="1">
    <source>
        <dbReference type="ARBA" id="ARBA00004651"/>
    </source>
</evidence>
<evidence type="ECO:0000256" key="15">
    <source>
        <dbReference type="ARBA" id="ARBA00049338"/>
    </source>
</evidence>
<keyword evidence="3 16" id="KW-1003">Cell membrane</keyword>
<dbReference type="SUPFAM" id="SSF56784">
    <property type="entry name" value="HAD-like"/>
    <property type="match status" value="1"/>
</dbReference>
<feature type="transmembrane region" description="Helical" evidence="16">
    <location>
        <begin position="263"/>
        <end position="289"/>
    </location>
</feature>
<feature type="transmembrane region" description="Helical" evidence="16">
    <location>
        <begin position="65"/>
        <end position="86"/>
    </location>
</feature>
<dbReference type="SUPFAM" id="SSF81653">
    <property type="entry name" value="Calcium ATPase, transduction domain A"/>
    <property type="match status" value="1"/>
</dbReference>
<evidence type="ECO:0000256" key="5">
    <source>
        <dbReference type="ARBA" id="ARBA00022692"/>
    </source>
</evidence>
<name>A0A1M6CKJ0_9FIRM</name>
<dbReference type="NCBIfam" id="TIGR01511">
    <property type="entry name" value="ATPase-IB1_Cu"/>
    <property type="match status" value="1"/>
</dbReference>
<keyword evidence="6 16" id="KW-0479">Metal-binding</keyword>
<protein>
    <recommendedName>
        <fullName evidence="14">Cd(2+)-exporting ATPase</fullName>
        <ecNumber evidence="14">7.2.2.21</ecNumber>
    </recommendedName>
</protein>
<keyword evidence="5 16" id="KW-0812">Transmembrane</keyword>
<dbReference type="GO" id="GO:0008551">
    <property type="term" value="F:P-type cadmium transporter activity"/>
    <property type="evidence" value="ECO:0007669"/>
    <property type="project" value="UniProtKB-EC"/>
</dbReference>
<feature type="transmembrane region" description="Helical" evidence="16">
    <location>
        <begin position="600"/>
        <end position="620"/>
    </location>
</feature>
<keyword evidence="4" id="KW-0104">Cadmium</keyword>
<dbReference type="NCBIfam" id="TIGR01494">
    <property type="entry name" value="ATPase_P-type"/>
    <property type="match status" value="1"/>
</dbReference>
<evidence type="ECO:0000256" key="11">
    <source>
        <dbReference type="ARBA" id="ARBA00022989"/>
    </source>
</evidence>
<dbReference type="PRINTS" id="PR00120">
    <property type="entry name" value="HATPASE"/>
</dbReference>
<dbReference type="NCBIfam" id="TIGR01512">
    <property type="entry name" value="ATPase-IB2_Cd"/>
    <property type="match status" value="1"/>
</dbReference>
<organism evidence="18 19">
    <name type="scientific">Thermoclostridium caenicola</name>
    <dbReference type="NCBI Taxonomy" id="659425"/>
    <lineage>
        <taxon>Bacteria</taxon>
        <taxon>Bacillati</taxon>
        <taxon>Bacillota</taxon>
        <taxon>Clostridia</taxon>
        <taxon>Eubacteriales</taxon>
        <taxon>Oscillospiraceae</taxon>
        <taxon>Thermoclostridium</taxon>
    </lineage>
</organism>
<proteinExistence type="inferred from homology"/>
<dbReference type="SFLD" id="SFLDG00002">
    <property type="entry name" value="C1.7:_P-type_atpase_like"/>
    <property type="match status" value="1"/>
</dbReference>
<evidence type="ECO:0000259" key="17">
    <source>
        <dbReference type="Pfam" id="PF00122"/>
    </source>
</evidence>
<evidence type="ECO:0000313" key="19">
    <source>
        <dbReference type="Proteomes" id="UP000324781"/>
    </source>
</evidence>
<keyword evidence="8" id="KW-0813">Transport</keyword>
<dbReference type="InterPro" id="IPR008250">
    <property type="entry name" value="ATPase_P-typ_transduc_dom_A_sf"/>
</dbReference>
<dbReference type="InterPro" id="IPR001757">
    <property type="entry name" value="P_typ_ATPase"/>
</dbReference>
<dbReference type="Proteomes" id="UP000324781">
    <property type="component" value="Unassembled WGS sequence"/>
</dbReference>
<dbReference type="PROSITE" id="PS00154">
    <property type="entry name" value="ATPASE_E1_E2"/>
    <property type="match status" value="1"/>
</dbReference>
<evidence type="ECO:0000256" key="12">
    <source>
        <dbReference type="ARBA" id="ARBA00023008"/>
    </source>
</evidence>
<keyword evidence="10" id="KW-1278">Translocase</keyword>
<evidence type="ECO:0000256" key="14">
    <source>
        <dbReference type="ARBA" id="ARBA00039103"/>
    </source>
</evidence>
<dbReference type="InterPro" id="IPR051014">
    <property type="entry name" value="Cation_Transport_ATPase_IB"/>
</dbReference>
<keyword evidence="8" id="KW-0187">Copper transport</keyword>